<keyword evidence="8" id="KW-1185">Reference proteome</keyword>
<dbReference type="InterPro" id="IPR003953">
    <property type="entry name" value="FAD-dep_OxRdtase_2_FAD-bd"/>
</dbReference>
<dbReference type="InterPro" id="IPR030664">
    <property type="entry name" value="SdhA/FrdA/AprA"/>
</dbReference>
<evidence type="ECO:0000313" key="7">
    <source>
        <dbReference type="EMBL" id="CAF5142075.1"/>
    </source>
</evidence>
<dbReference type="EMBL" id="CAJOBP010079813">
    <property type="protein sequence ID" value="CAF4910888.1"/>
    <property type="molecule type" value="Genomic_DNA"/>
</dbReference>
<dbReference type="Gene3D" id="3.50.50.60">
    <property type="entry name" value="FAD/NAD(P)-binding domain"/>
    <property type="match status" value="1"/>
</dbReference>
<protein>
    <recommendedName>
        <fullName evidence="3">FAD-dependent oxidoreductase 2 FAD-binding domain-containing protein</fullName>
    </recommendedName>
</protein>
<dbReference type="PANTHER" id="PTHR11632">
    <property type="entry name" value="SUCCINATE DEHYDROGENASE 2 FLAVOPROTEIN SUBUNIT"/>
    <property type="match status" value="1"/>
</dbReference>
<keyword evidence="1" id="KW-0285">Flavoprotein</keyword>
<dbReference type="EMBL" id="CAJOBR010091888">
    <property type="protein sequence ID" value="CAF5142075.1"/>
    <property type="molecule type" value="Genomic_DNA"/>
</dbReference>
<dbReference type="GO" id="GO:0008177">
    <property type="term" value="F:succinate dehydrogenase (quinone) activity"/>
    <property type="evidence" value="ECO:0007669"/>
    <property type="project" value="TreeGrafter"/>
</dbReference>
<evidence type="ECO:0000259" key="3">
    <source>
        <dbReference type="Pfam" id="PF00890"/>
    </source>
</evidence>
<dbReference type="EMBL" id="CAJOBR010081285">
    <property type="protein sequence ID" value="CAF5123967.1"/>
    <property type="molecule type" value="Genomic_DNA"/>
</dbReference>
<dbReference type="GO" id="GO:0006121">
    <property type="term" value="P:mitochondrial electron transport, succinate to ubiquinone"/>
    <property type="evidence" value="ECO:0007669"/>
    <property type="project" value="TreeGrafter"/>
</dbReference>
<proteinExistence type="predicted"/>
<name>A0A821YR56_9BILA</name>
<dbReference type="InterPro" id="IPR036188">
    <property type="entry name" value="FAD/NAD-bd_sf"/>
</dbReference>
<evidence type="ECO:0000313" key="5">
    <source>
        <dbReference type="EMBL" id="CAF4965106.1"/>
    </source>
</evidence>
<dbReference type="EMBL" id="CAJOBP010096988">
    <property type="protein sequence ID" value="CAF4965106.1"/>
    <property type="molecule type" value="Genomic_DNA"/>
</dbReference>
<dbReference type="SUPFAM" id="SSF51905">
    <property type="entry name" value="FAD/NAD(P)-binding domain"/>
    <property type="match status" value="1"/>
</dbReference>
<dbReference type="GO" id="GO:0050660">
    <property type="term" value="F:flavin adenine dinucleotide binding"/>
    <property type="evidence" value="ECO:0007669"/>
    <property type="project" value="TreeGrafter"/>
</dbReference>
<gene>
    <name evidence="6" type="ORF">QYT958_LOCUS46245</name>
    <name evidence="7" type="ORF">QYT958_LOCUS47783</name>
    <name evidence="4" type="ORF">UJA718_LOCUS45964</name>
    <name evidence="5" type="ORF">UJA718_LOCUS48452</name>
</gene>
<dbReference type="Pfam" id="PF00890">
    <property type="entry name" value="FAD_binding_2"/>
    <property type="match status" value="1"/>
</dbReference>
<feature type="domain" description="FAD-dependent oxidoreductase 2 FAD-binding" evidence="3">
    <location>
        <begin position="5"/>
        <end position="42"/>
    </location>
</feature>
<dbReference type="Proteomes" id="UP000663848">
    <property type="component" value="Unassembled WGS sequence"/>
</dbReference>
<evidence type="ECO:0000313" key="6">
    <source>
        <dbReference type="EMBL" id="CAF5123967.1"/>
    </source>
</evidence>
<sequence>GYGRTFFSCTSAHTCTGDGNAMFTRAGLKNQDLEFVQFHPTGKLIL</sequence>
<dbReference type="GO" id="GO:0009055">
    <property type="term" value="F:electron transfer activity"/>
    <property type="evidence" value="ECO:0007669"/>
    <property type="project" value="TreeGrafter"/>
</dbReference>
<organism evidence="5 8">
    <name type="scientific">Rotaria socialis</name>
    <dbReference type="NCBI Taxonomy" id="392032"/>
    <lineage>
        <taxon>Eukaryota</taxon>
        <taxon>Metazoa</taxon>
        <taxon>Spiralia</taxon>
        <taxon>Gnathifera</taxon>
        <taxon>Rotifera</taxon>
        <taxon>Eurotatoria</taxon>
        <taxon>Bdelloidea</taxon>
        <taxon>Philodinida</taxon>
        <taxon>Philodinidae</taxon>
        <taxon>Rotaria</taxon>
    </lineage>
</organism>
<evidence type="ECO:0000256" key="2">
    <source>
        <dbReference type="ARBA" id="ARBA00023002"/>
    </source>
</evidence>
<dbReference type="PANTHER" id="PTHR11632:SF51">
    <property type="entry name" value="SUCCINATE DEHYDROGENASE [UBIQUINONE] FLAVOPROTEIN SUBUNIT, MITOCHONDRIAL"/>
    <property type="match status" value="1"/>
</dbReference>
<dbReference type="AlphaFoldDB" id="A0A821YR56"/>
<comment type="caution">
    <text evidence="5">The sequence shown here is derived from an EMBL/GenBank/DDBJ whole genome shotgun (WGS) entry which is preliminary data.</text>
</comment>
<dbReference type="Proteomes" id="UP000663873">
    <property type="component" value="Unassembled WGS sequence"/>
</dbReference>
<dbReference type="GO" id="GO:0005739">
    <property type="term" value="C:mitochondrion"/>
    <property type="evidence" value="ECO:0007669"/>
    <property type="project" value="GOC"/>
</dbReference>
<evidence type="ECO:0000313" key="4">
    <source>
        <dbReference type="EMBL" id="CAF4910888.1"/>
    </source>
</evidence>
<evidence type="ECO:0000313" key="8">
    <source>
        <dbReference type="Proteomes" id="UP000663873"/>
    </source>
</evidence>
<reference evidence="5" key="1">
    <citation type="submission" date="2021-02" db="EMBL/GenBank/DDBJ databases">
        <authorList>
            <person name="Nowell W R."/>
        </authorList>
    </citation>
    <scope>NUCLEOTIDE SEQUENCE</scope>
</reference>
<evidence type="ECO:0000256" key="1">
    <source>
        <dbReference type="ARBA" id="ARBA00022630"/>
    </source>
</evidence>
<keyword evidence="2" id="KW-0560">Oxidoreductase</keyword>
<feature type="non-terminal residue" evidence="5">
    <location>
        <position position="1"/>
    </location>
</feature>
<accession>A0A821YR56</accession>